<reference evidence="1 2" key="1">
    <citation type="submission" date="2014-02" db="EMBL/GenBank/DDBJ databases">
        <title>The genome announcement of Streptomyces toyocaensis NRRL15009.</title>
        <authorList>
            <person name="Hong H.-J."/>
            <person name="Kwun M.J."/>
        </authorList>
    </citation>
    <scope>NUCLEOTIDE SEQUENCE [LARGE SCALE GENOMIC DNA]</scope>
    <source>
        <strain evidence="1 2">NRRL 15009</strain>
    </source>
</reference>
<dbReference type="EMBL" id="JFCB01000006">
    <property type="protein sequence ID" value="KES07322.1"/>
    <property type="molecule type" value="Genomic_DNA"/>
</dbReference>
<name>A0A081XUU9_STRTO</name>
<proteinExistence type="predicted"/>
<evidence type="ECO:0000313" key="1">
    <source>
        <dbReference type="EMBL" id="KES07322.1"/>
    </source>
</evidence>
<dbReference type="eggNOG" id="ENOG5030U3Q">
    <property type="taxonomic scope" value="Bacteria"/>
</dbReference>
<gene>
    <name evidence="1" type="ORF">BU52_09960</name>
</gene>
<comment type="caution">
    <text evidence="1">The sequence shown here is derived from an EMBL/GenBank/DDBJ whole genome shotgun (WGS) entry which is preliminary data.</text>
</comment>
<protein>
    <submittedName>
        <fullName evidence="1">Uncharacterized protein</fullName>
    </submittedName>
</protein>
<dbReference type="STRING" id="55952.BU52_09960"/>
<dbReference type="AlphaFoldDB" id="A0A081XUU9"/>
<organism evidence="1 2">
    <name type="scientific">Streptomyces toyocaensis</name>
    <dbReference type="NCBI Taxonomy" id="55952"/>
    <lineage>
        <taxon>Bacteria</taxon>
        <taxon>Bacillati</taxon>
        <taxon>Actinomycetota</taxon>
        <taxon>Actinomycetes</taxon>
        <taxon>Kitasatosporales</taxon>
        <taxon>Streptomycetaceae</taxon>
        <taxon>Streptomyces</taxon>
    </lineage>
</organism>
<keyword evidence="2" id="KW-1185">Reference proteome</keyword>
<evidence type="ECO:0000313" key="2">
    <source>
        <dbReference type="Proteomes" id="UP000028341"/>
    </source>
</evidence>
<dbReference type="Proteomes" id="UP000028341">
    <property type="component" value="Unassembled WGS sequence"/>
</dbReference>
<accession>A0A081XUU9</accession>
<sequence>MTTRTRQETRMPTTRATPRYAPGAVLSLVSLTKTFEAFVRTEKGGPATFYPVEAFATVLDHYNDHDEIVSRLEPVIRIKDRLLTVTECKAVHGDDCILRYNA</sequence>